<keyword evidence="2" id="KW-1185">Reference proteome</keyword>
<accession>A0A4Y2LVL9</accession>
<evidence type="ECO:0000313" key="1">
    <source>
        <dbReference type="EMBL" id="GBN17427.1"/>
    </source>
</evidence>
<evidence type="ECO:0000313" key="2">
    <source>
        <dbReference type="Proteomes" id="UP000499080"/>
    </source>
</evidence>
<comment type="caution">
    <text evidence="1">The sequence shown here is derived from an EMBL/GenBank/DDBJ whole genome shotgun (WGS) entry which is preliminary data.</text>
</comment>
<organism evidence="1 2">
    <name type="scientific">Araneus ventricosus</name>
    <name type="common">Orbweaver spider</name>
    <name type="synonym">Epeira ventricosa</name>
    <dbReference type="NCBI Taxonomy" id="182803"/>
    <lineage>
        <taxon>Eukaryota</taxon>
        <taxon>Metazoa</taxon>
        <taxon>Ecdysozoa</taxon>
        <taxon>Arthropoda</taxon>
        <taxon>Chelicerata</taxon>
        <taxon>Arachnida</taxon>
        <taxon>Araneae</taxon>
        <taxon>Araneomorphae</taxon>
        <taxon>Entelegynae</taxon>
        <taxon>Araneoidea</taxon>
        <taxon>Araneidae</taxon>
        <taxon>Araneus</taxon>
    </lineage>
</organism>
<proteinExistence type="predicted"/>
<name>A0A4Y2LVL9_ARAVE</name>
<dbReference type="OrthoDB" id="5326588at2759"/>
<gene>
    <name evidence="1" type="ORF">AVEN_188560_1</name>
</gene>
<protein>
    <submittedName>
        <fullName evidence="1">Uncharacterized protein</fullName>
    </submittedName>
</protein>
<dbReference type="Proteomes" id="UP000499080">
    <property type="component" value="Unassembled WGS sequence"/>
</dbReference>
<dbReference type="AlphaFoldDB" id="A0A4Y2LVL9"/>
<reference evidence="1 2" key="1">
    <citation type="journal article" date="2019" name="Sci. Rep.">
        <title>Orb-weaving spider Araneus ventricosus genome elucidates the spidroin gene catalogue.</title>
        <authorList>
            <person name="Kono N."/>
            <person name="Nakamura H."/>
            <person name="Ohtoshi R."/>
            <person name="Moran D.A.P."/>
            <person name="Shinohara A."/>
            <person name="Yoshida Y."/>
            <person name="Fujiwara M."/>
            <person name="Mori M."/>
            <person name="Tomita M."/>
            <person name="Arakawa K."/>
        </authorList>
    </citation>
    <scope>NUCLEOTIDE SEQUENCE [LARGE SCALE GENOMIC DNA]</scope>
</reference>
<sequence length="197" mass="23026">MKSRFPVMLVLWFGREFYREYRRNGAIDQYLLKTLATLSTKCSISKILEFSRYLYLEPISGFLQMIPCDVNPIGESINSAVLGSQGSIESSLDFERVDRLGSSLEWYPQCELLQLYESVVANMECRFPAMLVLWLGREFYREYRRNGAIDPRPWRPFWQLVDKSGVFGDKMYHLKNTRIFSISLLGAEIRICIDNSM</sequence>
<dbReference type="EMBL" id="BGPR01006253">
    <property type="protein sequence ID" value="GBN17427.1"/>
    <property type="molecule type" value="Genomic_DNA"/>
</dbReference>